<evidence type="ECO:0000256" key="1">
    <source>
        <dbReference type="ARBA" id="ARBA00004651"/>
    </source>
</evidence>
<feature type="transmembrane region" description="Helical" evidence="9">
    <location>
        <begin position="38"/>
        <end position="56"/>
    </location>
</feature>
<evidence type="ECO:0000256" key="4">
    <source>
        <dbReference type="ARBA" id="ARBA00022475"/>
    </source>
</evidence>
<evidence type="ECO:0000256" key="6">
    <source>
        <dbReference type="ARBA" id="ARBA00022989"/>
    </source>
</evidence>
<dbReference type="EMBL" id="MGEF01000036">
    <property type="protein sequence ID" value="OGL78240.1"/>
    <property type="molecule type" value="Genomic_DNA"/>
</dbReference>
<comment type="caution">
    <text evidence="11">The sequence shown here is derived from an EMBL/GenBank/DDBJ whole genome shotgun (WGS) entry which is preliminary data.</text>
</comment>
<dbReference type="GO" id="GO:0015297">
    <property type="term" value="F:antiporter activity"/>
    <property type="evidence" value="ECO:0007669"/>
    <property type="project" value="UniProtKB-KW"/>
</dbReference>
<feature type="transmembrane region" description="Helical" evidence="9">
    <location>
        <begin position="119"/>
        <end position="138"/>
    </location>
</feature>
<feature type="transmembrane region" description="Helical" evidence="9">
    <location>
        <begin position="411"/>
        <end position="435"/>
    </location>
</feature>
<evidence type="ECO:0000313" key="12">
    <source>
        <dbReference type="Proteomes" id="UP000176604"/>
    </source>
</evidence>
<accession>A0A1F7UIZ4</accession>
<evidence type="ECO:0000256" key="8">
    <source>
        <dbReference type="ARBA" id="ARBA00023136"/>
    </source>
</evidence>
<feature type="transmembrane region" description="Helical" evidence="9">
    <location>
        <begin position="381"/>
        <end position="405"/>
    </location>
</feature>
<feature type="transmembrane region" description="Helical" evidence="9">
    <location>
        <begin position="272"/>
        <end position="301"/>
    </location>
</feature>
<keyword evidence="3" id="KW-0050">Antiport</keyword>
<dbReference type="PANTHER" id="PTHR32507:SF0">
    <property type="entry name" value="NA(+)_H(+) ANTIPORTER 2-RELATED"/>
    <property type="match status" value="1"/>
</dbReference>
<dbReference type="Pfam" id="PF00999">
    <property type="entry name" value="Na_H_Exchanger"/>
    <property type="match status" value="1"/>
</dbReference>
<organism evidence="11 12">
    <name type="scientific">Candidatus Uhrbacteria bacterium RIFCSPHIGHO2_12_FULL_54_23</name>
    <dbReference type="NCBI Taxonomy" id="1802397"/>
    <lineage>
        <taxon>Bacteria</taxon>
        <taxon>Candidatus Uhriibacteriota</taxon>
    </lineage>
</organism>
<sequence length="444" mass="47713">MKKFLPYLTLIVSALLLSWVTHEVPAVGRLFTHGSEGLYLVLAVLFAVGYLLNLTAPKTAIPSFVWAIFFGVALQPTMRLLTENVETLKTIVEILAALVLFGGGVEVPFRNFKKHFGPIASLSLLGTLLSAFLFSLILEKTGAQFGFAIPAGAFLLMGSILASTDPTAIIPSLQSLRFKKQALKYLPISESAVNDVVGTILTRFFLVAVLTATAGGGVLTLFRPLLKRATFDALALEILWGVLVGVVAAAVLKKWAASAAKRHIRASDPALFFAVPIFAFAVGSLVGGSGFLAAFVAGLLFEASAHTQEVRRFFEVFVDRFIKPVVFLLLGAVVPLPVLLSTAGIGIAAALIFMFAVRPLVVFVSLIPWYVRGNAFKFRELVFLSFIRETGVIPAVLILVAVGSGVAGSEYIFAIGMWVILLTLIIEPPLTPWLAERLGVAQRV</sequence>
<evidence type="ECO:0000259" key="10">
    <source>
        <dbReference type="Pfam" id="PF00999"/>
    </source>
</evidence>
<reference evidence="11 12" key="1">
    <citation type="journal article" date="2016" name="Nat. Commun.">
        <title>Thousands of microbial genomes shed light on interconnected biogeochemical processes in an aquifer system.</title>
        <authorList>
            <person name="Anantharaman K."/>
            <person name="Brown C.T."/>
            <person name="Hug L.A."/>
            <person name="Sharon I."/>
            <person name="Castelle C.J."/>
            <person name="Probst A.J."/>
            <person name="Thomas B.C."/>
            <person name="Singh A."/>
            <person name="Wilkins M.J."/>
            <person name="Karaoz U."/>
            <person name="Brodie E.L."/>
            <person name="Williams K.H."/>
            <person name="Hubbard S.S."/>
            <person name="Banfield J.F."/>
        </authorList>
    </citation>
    <scope>NUCLEOTIDE SEQUENCE [LARGE SCALE GENOMIC DNA]</scope>
</reference>
<evidence type="ECO:0000313" key="11">
    <source>
        <dbReference type="EMBL" id="OGL78240.1"/>
    </source>
</evidence>
<keyword evidence="4" id="KW-1003">Cell membrane</keyword>
<evidence type="ECO:0000256" key="5">
    <source>
        <dbReference type="ARBA" id="ARBA00022692"/>
    </source>
</evidence>
<evidence type="ECO:0000256" key="9">
    <source>
        <dbReference type="SAM" id="Phobius"/>
    </source>
</evidence>
<feature type="domain" description="Cation/H+ exchanger transmembrane" evidence="10">
    <location>
        <begin position="46"/>
        <end position="435"/>
    </location>
</feature>
<comment type="subcellular location">
    <subcellularLocation>
        <location evidence="1">Cell membrane</location>
        <topology evidence="1">Multi-pass membrane protein</topology>
    </subcellularLocation>
</comment>
<evidence type="ECO:0000256" key="7">
    <source>
        <dbReference type="ARBA" id="ARBA00023065"/>
    </source>
</evidence>
<feature type="transmembrane region" description="Helical" evidence="9">
    <location>
        <begin position="234"/>
        <end position="252"/>
    </location>
</feature>
<protein>
    <recommendedName>
        <fullName evidence="10">Cation/H+ exchanger transmembrane domain-containing protein</fullName>
    </recommendedName>
</protein>
<dbReference type="GO" id="GO:1902600">
    <property type="term" value="P:proton transmembrane transport"/>
    <property type="evidence" value="ECO:0007669"/>
    <property type="project" value="InterPro"/>
</dbReference>
<feature type="transmembrane region" description="Helical" evidence="9">
    <location>
        <begin position="200"/>
        <end position="222"/>
    </location>
</feature>
<dbReference type="GO" id="GO:0005886">
    <property type="term" value="C:plasma membrane"/>
    <property type="evidence" value="ECO:0007669"/>
    <property type="project" value="UniProtKB-SubCell"/>
</dbReference>
<feature type="transmembrane region" description="Helical" evidence="9">
    <location>
        <begin position="321"/>
        <end position="340"/>
    </location>
</feature>
<dbReference type="InterPro" id="IPR038770">
    <property type="entry name" value="Na+/solute_symporter_sf"/>
</dbReference>
<dbReference type="Proteomes" id="UP000176604">
    <property type="component" value="Unassembled WGS sequence"/>
</dbReference>
<keyword evidence="2" id="KW-0813">Transport</keyword>
<proteinExistence type="predicted"/>
<evidence type="ECO:0000256" key="2">
    <source>
        <dbReference type="ARBA" id="ARBA00022448"/>
    </source>
</evidence>
<feature type="transmembrane region" description="Helical" evidence="9">
    <location>
        <begin position="63"/>
        <end position="81"/>
    </location>
</feature>
<gene>
    <name evidence="11" type="ORF">A3J43_03235</name>
</gene>
<name>A0A1F7UIZ4_9BACT</name>
<keyword evidence="6 9" id="KW-1133">Transmembrane helix</keyword>
<keyword evidence="8 9" id="KW-0472">Membrane</keyword>
<dbReference type="AlphaFoldDB" id="A0A1F7UIZ4"/>
<dbReference type="STRING" id="1802397.A3J43_03235"/>
<dbReference type="InterPro" id="IPR006153">
    <property type="entry name" value="Cation/H_exchanger_TM"/>
</dbReference>
<dbReference type="Gene3D" id="1.20.1530.20">
    <property type="match status" value="1"/>
</dbReference>
<feature type="transmembrane region" description="Helical" evidence="9">
    <location>
        <begin position="346"/>
        <end position="369"/>
    </location>
</feature>
<dbReference type="PANTHER" id="PTHR32507">
    <property type="entry name" value="NA(+)/H(+) ANTIPORTER 1"/>
    <property type="match status" value="1"/>
</dbReference>
<keyword evidence="5 9" id="KW-0812">Transmembrane</keyword>
<evidence type="ECO:0000256" key="3">
    <source>
        <dbReference type="ARBA" id="ARBA00022449"/>
    </source>
</evidence>
<keyword evidence="7" id="KW-0406">Ion transport</keyword>